<reference evidence="1 2" key="2">
    <citation type="submission" date="2014-03" db="EMBL/GenBank/DDBJ databases">
        <title>The Genome Sequence of Anncaliia algerae insect isolate PRA339.</title>
        <authorList>
            <consortium name="The Broad Institute Genome Sequencing Platform"/>
            <consortium name="The Broad Institute Genome Sequencing Center for Infectious Disease"/>
            <person name="Cuomo C."/>
            <person name="Becnel J."/>
            <person name="Sanscrainte N."/>
            <person name="Walker B."/>
            <person name="Young S.K."/>
            <person name="Zeng Q."/>
            <person name="Gargeya S."/>
            <person name="Fitzgerald M."/>
            <person name="Haas B."/>
            <person name="Abouelleil A."/>
            <person name="Alvarado L."/>
            <person name="Arachchi H.M."/>
            <person name="Berlin A.M."/>
            <person name="Chapman S.B."/>
            <person name="Dewar J."/>
            <person name="Goldberg J."/>
            <person name="Griggs A."/>
            <person name="Gujja S."/>
            <person name="Hansen M."/>
            <person name="Howarth C."/>
            <person name="Imamovic A."/>
            <person name="Larimer J."/>
            <person name="McCowan C."/>
            <person name="Murphy C."/>
            <person name="Neiman D."/>
            <person name="Pearson M."/>
            <person name="Priest M."/>
            <person name="Roberts A."/>
            <person name="Saif S."/>
            <person name="Shea T."/>
            <person name="Sisk P."/>
            <person name="Sykes S."/>
            <person name="Wortman J."/>
            <person name="Nusbaum C."/>
            <person name="Birren B."/>
        </authorList>
    </citation>
    <scope>NUCLEOTIDE SEQUENCE [LARGE SCALE GENOMIC DNA]</scope>
    <source>
        <strain evidence="1 2">PRA339</strain>
    </source>
</reference>
<organism evidence="1 2">
    <name type="scientific">Anncaliia algerae PRA339</name>
    <dbReference type="NCBI Taxonomy" id="1288291"/>
    <lineage>
        <taxon>Eukaryota</taxon>
        <taxon>Fungi</taxon>
        <taxon>Fungi incertae sedis</taxon>
        <taxon>Microsporidia</taxon>
        <taxon>Tubulinosematoidea</taxon>
        <taxon>Tubulinosematidae</taxon>
        <taxon>Anncaliia</taxon>
    </lineage>
</organism>
<dbReference type="OrthoDB" id="10411563at2759"/>
<dbReference type="AlphaFoldDB" id="A0A059F097"/>
<dbReference type="HOGENOM" id="CLU_291694_0_0_1"/>
<name>A0A059F097_9MICR</name>
<sequence length="1046" mass="122832">MHSFLKSSLDELSTITLSNPDIHLLVEQAKDQLHTEVLDYDSITTPFILSFLSLKKLPDVIFRNIKYFLETDKIRKDTYPQLLKCIVDRGYKDMRSLQIASLLAYKLTQSELLVLFKYVYGIKSQESDMICKQIILIVIDKYKNSNDAEDNTFCVALNENSTTAIDDKESINSLKVNLNSPKNDCISLFNLVVSLNNLELIDLFLENVNFLDKNEIFNKVEKRIKTNFKDSIKLLSKLEFTNEIKQLIFNNLLDYKVLSKYFLNVALNQCTHKLSDYSNDLYLINEYILIGYTLNTKPKEEDILSNLPYFSTYYNITNKINKLTLCYDNKLVRELSKQNTASFVVLYLRIMEDKEIILNILSMLDRENDIYLEYYTSLLKISQKEGIDMLNTTILGKVIEKITDYEYLVTKSKEMDEALLIELLNNLTNEGIKIESLNDTALTKNNAPIAVYLTNIERLIPTKYNIFSKLDYLDTYLVKEYLLQCNDLSKEIETLPFDYLSMFTDSTDLLFLIEEIIKYKMNFNYIYREILLLVKKILQNNSSDENIKYIINIMSYFINEVLLYTDLIDESLDVIILLHDLCLYKDMGTFLLNSTTHQEKYLLLLLEENESFLDVLFWFIRKSNVYYKSVFLKLFNYENRKVISFINDYLKDNEVIKEYIIKSKEYLTETGTDNELAMIYLEGLSVIIKNTTNELTMNNKLNSISESVIKNETIINNESVSKVVRKESKKRNKNKVMNNKNNNEFNKLSNEMNNINLNNNIISNEINNIIFFNDVKLSFDVSFYNRMILLLKKNDISIINRLLNNNINLNINILIEVINHLICKECICNNYEESMFISLKLLKQNHLFIKLINDNIKEVNDDLFDKLSTVLLCLIFNEEKSELQSLILDLLISLINSNNTKVLSIIKSISNKIYNNINDEYLLVKYFTNLNEEYLDLFIKIINNERHNDTKISNPILLVTLSYTKIYNYNITECINVSSLLINNFINTYKVYERLTDKRICFITKHVLNTLRDKEILLKLKNELFGLMRIKCFINELEKLFNIMLE</sequence>
<protein>
    <submittedName>
        <fullName evidence="1">Uncharacterized protein</fullName>
    </submittedName>
</protein>
<dbReference type="VEuPathDB" id="MicrosporidiaDB:H312_02036"/>
<accession>A0A059F097</accession>
<proteinExistence type="predicted"/>
<evidence type="ECO:0000313" key="1">
    <source>
        <dbReference type="EMBL" id="KCZ80550.1"/>
    </source>
</evidence>
<dbReference type="Proteomes" id="UP000030655">
    <property type="component" value="Unassembled WGS sequence"/>
</dbReference>
<dbReference type="EMBL" id="KK365174">
    <property type="protein sequence ID" value="KCZ80550.1"/>
    <property type="molecule type" value="Genomic_DNA"/>
</dbReference>
<keyword evidence="2" id="KW-1185">Reference proteome</keyword>
<reference evidence="2" key="1">
    <citation type="submission" date="2013-02" db="EMBL/GenBank/DDBJ databases">
        <authorList>
            <consortium name="The Broad Institute Genome Sequencing Platform"/>
            <person name="Cuomo C."/>
            <person name="Becnel J."/>
            <person name="Sanscrainte N."/>
            <person name="Walker B."/>
            <person name="Young S.K."/>
            <person name="Zeng Q."/>
            <person name="Gargeya S."/>
            <person name="Fitzgerald M."/>
            <person name="Haas B."/>
            <person name="Abouelleil A."/>
            <person name="Alvarado L."/>
            <person name="Arachchi H.M."/>
            <person name="Berlin A.M."/>
            <person name="Chapman S.B."/>
            <person name="Dewar J."/>
            <person name="Goldberg J."/>
            <person name="Griggs A."/>
            <person name="Gujja S."/>
            <person name="Hansen M."/>
            <person name="Howarth C."/>
            <person name="Imamovic A."/>
            <person name="Larimer J."/>
            <person name="McCowan C."/>
            <person name="Murphy C."/>
            <person name="Neiman D."/>
            <person name="Pearson M."/>
            <person name="Priest M."/>
            <person name="Roberts A."/>
            <person name="Saif S."/>
            <person name="Shea T."/>
            <person name="Sisk P."/>
            <person name="Sykes S."/>
            <person name="Wortman J."/>
            <person name="Nusbaum C."/>
            <person name="Birren B."/>
        </authorList>
    </citation>
    <scope>NUCLEOTIDE SEQUENCE [LARGE SCALE GENOMIC DNA]</scope>
    <source>
        <strain evidence="2">PRA339</strain>
    </source>
</reference>
<gene>
    <name evidence="1" type="ORF">H312_02036</name>
</gene>
<evidence type="ECO:0000313" key="2">
    <source>
        <dbReference type="Proteomes" id="UP000030655"/>
    </source>
</evidence>